<evidence type="ECO:0000313" key="3">
    <source>
        <dbReference type="EMBL" id="UNY98448.1"/>
    </source>
</evidence>
<reference evidence="3 4" key="1">
    <citation type="journal article" date="2018" name="Int. J. Syst. Evol. Microbiol.">
        <title>Zhouia spongiae sp. nov., isolated from a marine sponge.</title>
        <authorList>
            <person name="Zhuang L."/>
            <person name="Lin B."/>
            <person name="Qin F."/>
            <person name="Luo L."/>
        </authorList>
    </citation>
    <scope>NUCLEOTIDE SEQUENCE [LARGE SCALE GENOMIC DNA]</scope>
    <source>
        <strain evidence="3 4">HN-Y44</strain>
    </source>
</reference>
<keyword evidence="4" id="KW-1185">Reference proteome</keyword>
<evidence type="ECO:0000256" key="2">
    <source>
        <dbReference type="SAM" id="SignalP"/>
    </source>
</evidence>
<feature type="signal peptide" evidence="2">
    <location>
        <begin position="1"/>
        <end position="17"/>
    </location>
</feature>
<dbReference type="PROSITE" id="PS51257">
    <property type="entry name" value="PROKAR_LIPOPROTEIN"/>
    <property type="match status" value="1"/>
</dbReference>
<keyword evidence="2" id="KW-0732">Signal</keyword>
<evidence type="ECO:0008006" key="5">
    <source>
        <dbReference type="Google" id="ProtNLM"/>
    </source>
</evidence>
<dbReference type="EMBL" id="CP094326">
    <property type="protein sequence ID" value="UNY98448.1"/>
    <property type="molecule type" value="Genomic_DNA"/>
</dbReference>
<proteinExistence type="predicted"/>
<feature type="compositionally biased region" description="Acidic residues" evidence="1">
    <location>
        <begin position="39"/>
        <end position="58"/>
    </location>
</feature>
<evidence type="ECO:0000313" key="4">
    <source>
        <dbReference type="Proteomes" id="UP000829476"/>
    </source>
</evidence>
<sequence length="58" mass="6310">MKKIFLLIILIASNATLFSCTDETLAETEQLYRQQANGEDGDPTGDPDEPEPDPNDAG</sequence>
<accession>A0ABY3YMQ8</accession>
<evidence type="ECO:0000256" key="1">
    <source>
        <dbReference type="SAM" id="MobiDB-lite"/>
    </source>
</evidence>
<feature type="chain" id="PRO_5046053605" description="Secreted protein" evidence="2">
    <location>
        <begin position="18"/>
        <end position="58"/>
    </location>
</feature>
<name>A0ABY3YMQ8_9FLAO</name>
<dbReference type="Proteomes" id="UP000829476">
    <property type="component" value="Chromosome"/>
</dbReference>
<organism evidence="3 4">
    <name type="scientific">Zhouia spongiae</name>
    <dbReference type="NCBI Taxonomy" id="2202721"/>
    <lineage>
        <taxon>Bacteria</taxon>
        <taxon>Pseudomonadati</taxon>
        <taxon>Bacteroidota</taxon>
        <taxon>Flavobacteriia</taxon>
        <taxon>Flavobacteriales</taxon>
        <taxon>Flavobacteriaceae</taxon>
        <taxon>Zhouia</taxon>
    </lineage>
</organism>
<dbReference type="RefSeq" id="WP_242936854.1">
    <property type="nucleotide sequence ID" value="NZ_CP094326.1"/>
</dbReference>
<gene>
    <name evidence="3" type="ORF">MQE36_15375</name>
</gene>
<protein>
    <recommendedName>
        <fullName evidence="5">Secreted protein</fullName>
    </recommendedName>
</protein>
<feature type="region of interest" description="Disordered" evidence="1">
    <location>
        <begin position="31"/>
        <end position="58"/>
    </location>
</feature>